<dbReference type="GO" id="GO:1990961">
    <property type="term" value="P:xenobiotic detoxification by transmembrane export across the plasma membrane"/>
    <property type="evidence" value="ECO:0007669"/>
    <property type="project" value="InterPro"/>
</dbReference>
<name>A0A4Y8LRL6_9BACL</name>
<dbReference type="GO" id="GO:0005886">
    <property type="term" value="C:plasma membrane"/>
    <property type="evidence" value="ECO:0007669"/>
    <property type="project" value="UniProtKB-SubCell"/>
</dbReference>
<feature type="transmembrane region" description="Helical" evidence="8">
    <location>
        <begin position="114"/>
        <end position="135"/>
    </location>
</feature>
<dbReference type="InterPro" id="IPR036259">
    <property type="entry name" value="MFS_trans_sf"/>
</dbReference>
<keyword evidence="4 8" id="KW-1003">Cell membrane</keyword>
<dbReference type="OrthoDB" id="9800416at2"/>
<keyword evidence="3 8" id="KW-0813">Transport</keyword>
<feature type="transmembrane region" description="Helical" evidence="8">
    <location>
        <begin position="227"/>
        <end position="247"/>
    </location>
</feature>
<comment type="similarity">
    <text evidence="2 8">Belongs to the major facilitator superfamily. Bcr/CmlA family.</text>
</comment>
<feature type="domain" description="Major facilitator superfamily (MFS) profile" evidence="9">
    <location>
        <begin position="20"/>
        <end position="406"/>
    </location>
</feature>
<gene>
    <name evidence="10" type="ORF">E2980_19290</name>
</gene>
<feature type="transmembrane region" description="Helical" evidence="8">
    <location>
        <begin position="177"/>
        <end position="197"/>
    </location>
</feature>
<reference evidence="10 11" key="1">
    <citation type="submission" date="2019-03" db="EMBL/GenBank/DDBJ databases">
        <title>Cohnella endophytica sp. nov., a novel endophytic bacterium isolated from bark of Sonneratia apetala.</title>
        <authorList>
            <person name="Tuo L."/>
        </authorList>
    </citation>
    <scope>NUCLEOTIDE SEQUENCE [LARGE SCALE GENOMIC DNA]</scope>
    <source>
        <strain evidence="10 11">CCTCC AB 208254</strain>
    </source>
</reference>
<evidence type="ECO:0000256" key="5">
    <source>
        <dbReference type="ARBA" id="ARBA00022692"/>
    </source>
</evidence>
<evidence type="ECO:0000256" key="1">
    <source>
        <dbReference type="ARBA" id="ARBA00004651"/>
    </source>
</evidence>
<evidence type="ECO:0000256" key="8">
    <source>
        <dbReference type="RuleBase" id="RU365088"/>
    </source>
</evidence>
<feature type="transmembrane region" description="Helical" evidence="8">
    <location>
        <begin position="20"/>
        <end position="38"/>
    </location>
</feature>
<comment type="caution">
    <text evidence="10">The sequence shown here is derived from an EMBL/GenBank/DDBJ whole genome shotgun (WGS) entry which is preliminary data.</text>
</comment>
<feature type="transmembrane region" description="Helical" evidence="8">
    <location>
        <begin position="355"/>
        <end position="376"/>
    </location>
</feature>
<feature type="transmembrane region" description="Helical" evidence="8">
    <location>
        <begin position="293"/>
        <end position="314"/>
    </location>
</feature>
<dbReference type="InterPro" id="IPR020846">
    <property type="entry name" value="MFS_dom"/>
</dbReference>
<dbReference type="PRINTS" id="PR01035">
    <property type="entry name" value="TCRTETA"/>
</dbReference>
<feature type="transmembrane region" description="Helical" evidence="8">
    <location>
        <begin position="262"/>
        <end position="281"/>
    </location>
</feature>
<keyword evidence="7 8" id="KW-0472">Membrane</keyword>
<feature type="transmembrane region" description="Helical" evidence="8">
    <location>
        <begin position="382"/>
        <end position="402"/>
    </location>
</feature>
<evidence type="ECO:0000313" key="10">
    <source>
        <dbReference type="EMBL" id="TFE23361.1"/>
    </source>
</evidence>
<dbReference type="PANTHER" id="PTHR23502">
    <property type="entry name" value="MAJOR FACILITATOR SUPERFAMILY"/>
    <property type="match status" value="1"/>
</dbReference>
<evidence type="ECO:0000256" key="2">
    <source>
        <dbReference type="ARBA" id="ARBA00006236"/>
    </source>
</evidence>
<sequence length="432" mass="45870">MNSYHEKLTVEVKEAKKANLVWLVVLLGSLSAFGPLSLDLYLPALPQLANNLHTSSSYAQLSLTACMIGLSVGQLFAGALSDFHGRRLPLLIGLLLYAVSSILCAFSPSIEMFVALRFIQGLAGSAGIVISRAVVRDMYSGPELTKFFAMLMLVNGAAPIFSPVVGGQLLKAIPWEGLFVVLAGWGVLTLLAVLFGLPETLSAGNRMTGGIRETLSTFRKLLGDRSFMGYALAQALVTAAMFAYIAGSPFVLQNIYGVSPQLFSLFFAINGFGIIIAGQLTGRLAGKVGERKLFLIGLIIASVSGVALLVMIALSSGLTAILVPLFFVVSSVGIVSTTGFTLAMRNHGYAAGSAAALLGLLSFLIGGMLAPIVGIAGSANALPMGIIIAATDVGAIFLYFFMIRRKGVRHDHTIPTRYRAINEDWKNRRPYD</sequence>
<dbReference type="InterPro" id="IPR011701">
    <property type="entry name" value="MFS"/>
</dbReference>
<evidence type="ECO:0000256" key="4">
    <source>
        <dbReference type="ARBA" id="ARBA00022475"/>
    </source>
</evidence>
<feature type="transmembrane region" description="Helical" evidence="8">
    <location>
        <begin position="88"/>
        <end position="108"/>
    </location>
</feature>
<keyword evidence="6 8" id="KW-1133">Transmembrane helix</keyword>
<feature type="transmembrane region" description="Helical" evidence="8">
    <location>
        <begin position="147"/>
        <end position="165"/>
    </location>
</feature>
<dbReference type="NCBIfam" id="TIGR00710">
    <property type="entry name" value="efflux_Bcr_CflA"/>
    <property type="match status" value="1"/>
</dbReference>
<accession>A0A4Y8LRL6</accession>
<dbReference type="PROSITE" id="PS50850">
    <property type="entry name" value="MFS"/>
    <property type="match status" value="1"/>
</dbReference>
<proteinExistence type="inferred from homology"/>
<feature type="transmembrane region" description="Helical" evidence="8">
    <location>
        <begin position="58"/>
        <end position="76"/>
    </location>
</feature>
<protein>
    <recommendedName>
        <fullName evidence="8">Bcr/CflA family efflux transporter</fullName>
    </recommendedName>
</protein>
<organism evidence="10 11">
    <name type="scientific">Cohnella luojiensis</name>
    <dbReference type="NCBI Taxonomy" id="652876"/>
    <lineage>
        <taxon>Bacteria</taxon>
        <taxon>Bacillati</taxon>
        <taxon>Bacillota</taxon>
        <taxon>Bacilli</taxon>
        <taxon>Bacillales</taxon>
        <taxon>Paenibacillaceae</taxon>
        <taxon>Cohnella</taxon>
    </lineage>
</organism>
<evidence type="ECO:0000256" key="3">
    <source>
        <dbReference type="ARBA" id="ARBA00022448"/>
    </source>
</evidence>
<dbReference type="FunFam" id="1.20.1720.10:FF:000005">
    <property type="entry name" value="Bcr/CflA family efflux transporter"/>
    <property type="match status" value="1"/>
</dbReference>
<dbReference type="InterPro" id="IPR004812">
    <property type="entry name" value="Efflux_drug-R_Bcr/CmlA"/>
</dbReference>
<evidence type="ECO:0000256" key="7">
    <source>
        <dbReference type="ARBA" id="ARBA00023136"/>
    </source>
</evidence>
<evidence type="ECO:0000259" key="9">
    <source>
        <dbReference type="PROSITE" id="PS50850"/>
    </source>
</evidence>
<comment type="subcellular location">
    <subcellularLocation>
        <location evidence="1 8">Cell membrane</location>
        <topology evidence="1 8">Multi-pass membrane protein</topology>
    </subcellularLocation>
</comment>
<evidence type="ECO:0000313" key="11">
    <source>
        <dbReference type="Proteomes" id="UP000297900"/>
    </source>
</evidence>
<dbReference type="RefSeq" id="WP_135153878.1">
    <property type="nucleotide sequence ID" value="NZ_SOMN01000035.1"/>
</dbReference>
<keyword evidence="11" id="KW-1185">Reference proteome</keyword>
<dbReference type="InterPro" id="IPR001958">
    <property type="entry name" value="Tet-R_TetA/multi-R_MdtG-like"/>
</dbReference>
<feature type="transmembrane region" description="Helical" evidence="8">
    <location>
        <begin position="320"/>
        <end position="343"/>
    </location>
</feature>
<dbReference type="EMBL" id="SOMN01000035">
    <property type="protein sequence ID" value="TFE23361.1"/>
    <property type="molecule type" value="Genomic_DNA"/>
</dbReference>
<dbReference type="GO" id="GO:0042910">
    <property type="term" value="F:xenobiotic transmembrane transporter activity"/>
    <property type="evidence" value="ECO:0007669"/>
    <property type="project" value="InterPro"/>
</dbReference>
<evidence type="ECO:0000256" key="6">
    <source>
        <dbReference type="ARBA" id="ARBA00022989"/>
    </source>
</evidence>
<dbReference type="Pfam" id="PF07690">
    <property type="entry name" value="MFS_1"/>
    <property type="match status" value="1"/>
</dbReference>
<dbReference type="SUPFAM" id="SSF103473">
    <property type="entry name" value="MFS general substrate transporter"/>
    <property type="match status" value="1"/>
</dbReference>
<dbReference type="PANTHER" id="PTHR23502:SF132">
    <property type="entry name" value="POLYAMINE TRANSPORTER 2-RELATED"/>
    <property type="match status" value="1"/>
</dbReference>
<dbReference type="CDD" id="cd17320">
    <property type="entry name" value="MFS_MdfA_MDR_like"/>
    <property type="match status" value="1"/>
</dbReference>
<dbReference type="Gene3D" id="1.20.1720.10">
    <property type="entry name" value="Multidrug resistance protein D"/>
    <property type="match status" value="1"/>
</dbReference>
<dbReference type="Proteomes" id="UP000297900">
    <property type="component" value="Unassembled WGS sequence"/>
</dbReference>
<dbReference type="AlphaFoldDB" id="A0A4Y8LRL6"/>
<keyword evidence="5 8" id="KW-0812">Transmembrane</keyword>